<dbReference type="InterPro" id="IPR005162">
    <property type="entry name" value="Retrotrans_gag_dom"/>
</dbReference>
<keyword evidence="4" id="KW-1185">Reference proteome</keyword>
<evidence type="ECO:0000313" key="3">
    <source>
        <dbReference type="EMBL" id="RDY08617.1"/>
    </source>
</evidence>
<reference evidence="3" key="1">
    <citation type="submission" date="2018-05" db="EMBL/GenBank/DDBJ databases">
        <title>Draft genome of Mucuna pruriens seed.</title>
        <authorList>
            <person name="Nnadi N.E."/>
            <person name="Vos R."/>
            <person name="Hasami M.H."/>
            <person name="Devisetty U.K."/>
            <person name="Aguiy J.C."/>
        </authorList>
    </citation>
    <scope>NUCLEOTIDE SEQUENCE [LARGE SCALE GENOMIC DNA]</scope>
    <source>
        <strain evidence="3">JCA_2017</strain>
    </source>
</reference>
<proteinExistence type="predicted"/>
<dbReference type="AlphaFoldDB" id="A0A371I0R1"/>
<protein>
    <recommendedName>
        <fullName evidence="2">Retrotransposon gag domain-containing protein</fullName>
    </recommendedName>
</protein>
<dbReference type="PANTHER" id="PTHR35046">
    <property type="entry name" value="ZINC KNUCKLE (CCHC-TYPE) FAMILY PROTEIN"/>
    <property type="match status" value="1"/>
</dbReference>
<feature type="compositionally biased region" description="Low complexity" evidence="1">
    <location>
        <begin position="245"/>
        <end position="254"/>
    </location>
</feature>
<gene>
    <name evidence="3" type="ORF">CR513_07132</name>
</gene>
<accession>A0A371I0R1</accession>
<evidence type="ECO:0000256" key="1">
    <source>
        <dbReference type="SAM" id="MobiDB-lite"/>
    </source>
</evidence>
<sequence>MGERHERDVRLERNRREERRERHGRRGELREEELHMFKSKIPLFLGDCKPDEYINWELMVDKILSPFDLHGRKLVRLVTLEFYRYAMVWWNQVLEEIRSDKRGPCEGWRDLKCLMRERFVPSSYIWDLHVKLQRLHQGPYSVEEYHKEVEMDLLRVQIKESEEATMTRFLHGLTREIQDIEPKLNELVHQAIKVEMQLRRRSAFRKTSIKCFKCIRKGRIASQCPNRRVMIVKDDGEIESESSEGEGTTSNEFESFSDGSHYEGTCLWLGGL</sequence>
<comment type="caution">
    <text evidence="3">The sequence shown here is derived from an EMBL/GenBank/DDBJ whole genome shotgun (WGS) entry which is preliminary data.</text>
</comment>
<feature type="domain" description="Retrotransposon gag" evidence="2">
    <location>
        <begin position="77"/>
        <end position="174"/>
    </location>
</feature>
<feature type="non-terminal residue" evidence="3">
    <location>
        <position position="1"/>
    </location>
</feature>
<name>A0A371I0R1_MUCPR</name>
<dbReference type="Proteomes" id="UP000257109">
    <property type="component" value="Unassembled WGS sequence"/>
</dbReference>
<evidence type="ECO:0000259" key="2">
    <source>
        <dbReference type="Pfam" id="PF03732"/>
    </source>
</evidence>
<evidence type="ECO:0000313" key="4">
    <source>
        <dbReference type="Proteomes" id="UP000257109"/>
    </source>
</evidence>
<feature type="region of interest" description="Disordered" evidence="1">
    <location>
        <begin position="235"/>
        <end position="257"/>
    </location>
</feature>
<dbReference type="OrthoDB" id="1934635at2759"/>
<dbReference type="Pfam" id="PF03732">
    <property type="entry name" value="Retrotrans_gag"/>
    <property type="match status" value="1"/>
</dbReference>
<organism evidence="3 4">
    <name type="scientific">Mucuna pruriens</name>
    <name type="common">Velvet bean</name>
    <name type="synonym">Dolichos pruriens</name>
    <dbReference type="NCBI Taxonomy" id="157652"/>
    <lineage>
        <taxon>Eukaryota</taxon>
        <taxon>Viridiplantae</taxon>
        <taxon>Streptophyta</taxon>
        <taxon>Embryophyta</taxon>
        <taxon>Tracheophyta</taxon>
        <taxon>Spermatophyta</taxon>
        <taxon>Magnoliopsida</taxon>
        <taxon>eudicotyledons</taxon>
        <taxon>Gunneridae</taxon>
        <taxon>Pentapetalae</taxon>
        <taxon>rosids</taxon>
        <taxon>fabids</taxon>
        <taxon>Fabales</taxon>
        <taxon>Fabaceae</taxon>
        <taxon>Papilionoideae</taxon>
        <taxon>50 kb inversion clade</taxon>
        <taxon>NPAAA clade</taxon>
        <taxon>indigoferoid/millettioid clade</taxon>
        <taxon>Phaseoleae</taxon>
        <taxon>Mucuna</taxon>
    </lineage>
</organism>
<dbReference type="PANTHER" id="PTHR35046:SF9">
    <property type="entry name" value="RNA-DIRECTED DNA POLYMERASE"/>
    <property type="match status" value="1"/>
</dbReference>
<dbReference type="EMBL" id="QJKJ01001242">
    <property type="protein sequence ID" value="RDY08617.1"/>
    <property type="molecule type" value="Genomic_DNA"/>
</dbReference>